<dbReference type="Proteomes" id="UP000886865">
    <property type="component" value="Unassembled WGS sequence"/>
</dbReference>
<accession>A0A9D1JY26</accession>
<gene>
    <name evidence="1" type="ORF">IAA86_07075</name>
</gene>
<proteinExistence type="predicted"/>
<evidence type="ECO:0000313" key="1">
    <source>
        <dbReference type="EMBL" id="HIS74765.1"/>
    </source>
</evidence>
<sequence>MQNLSIPQDNIERQVKQVMRENYASMEKDVYNNCRKRINDEFYDKFISKAKAQRSQIGDDDLKILLSTLKKSYENSGMHKDAKALEAQISKLDIRV</sequence>
<evidence type="ECO:0000313" key="2">
    <source>
        <dbReference type="Proteomes" id="UP000886865"/>
    </source>
</evidence>
<comment type="caution">
    <text evidence="1">The sequence shown here is derived from an EMBL/GenBank/DDBJ whole genome shotgun (WGS) entry which is preliminary data.</text>
</comment>
<organism evidence="1 2">
    <name type="scientific">Candidatus Galligastranaerophilus intestinavium</name>
    <dbReference type="NCBI Taxonomy" id="2840836"/>
    <lineage>
        <taxon>Bacteria</taxon>
        <taxon>Candidatus Galligastranaerophilus</taxon>
    </lineage>
</organism>
<reference evidence="1" key="2">
    <citation type="journal article" date="2021" name="PeerJ">
        <title>Extensive microbial diversity within the chicken gut microbiome revealed by metagenomics and culture.</title>
        <authorList>
            <person name="Gilroy R."/>
            <person name="Ravi A."/>
            <person name="Getino M."/>
            <person name="Pursley I."/>
            <person name="Horton D.L."/>
            <person name="Alikhan N.F."/>
            <person name="Baker D."/>
            <person name="Gharbi K."/>
            <person name="Hall N."/>
            <person name="Watson M."/>
            <person name="Adriaenssens E.M."/>
            <person name="Foster-Nyarko E."/>
            <person name="Jarju S."/>
            <person name="Secka A."/>
            <person name="Antonio M."/>
            <person name="Oren A."/>
            <person name="Chaudhuri R.R."/>
            <person name="La Ragione R."/>
            <person name="Hildebrand F."/>
            <person name="Pallen M.J."/>
        </authorList>
    </citation>
    <scope>NUCLEOTIDE SEQUENCE</scope>
    <source>
        <strain evidence="1">CHK152-2871</strain>
    </source>
</reference>
<protein>
    <submittedName>
        <fullName evidence="1">Uncharacterized protein</fullName>
    </submittedName>
</protein>
<reference evidence="1" key="1">
    <citation type="submission" date="2020-10" db="EMBL/GenBank/DDBJ databases">
        <authorList>
            <person name="Gilroy R."/>
        </authorList>
    </citation>
    <scope>NUCLEOTIDE SEQUENCE</scope>
    <source>
        <strain evidence="1">CHK152-2871</strain>
    </source>
</reference>
<dbReference type="AlphaFoldDB" id="A0A9D1JY26"/>
<dbReference type="EMBL" id="DVJQ01000059">
    <property type="protein sequence ID" value="HIS74765.1"/>
    <property type="molecule type" value="Genomic_DNA"/>
</dbReference>
<name>A0A9D1JY26_9BACT</name>